<name>A0A2H9UHQ2_9GAMM</name>
<evidence type="ECO:0000313" key="4">
    <source>
        <dbReference type="Proteomes" id="UP000242351"/>
    </source>
</evidence>
<sequence length="650" mass="74988">MYIKFLAHGKGDPAKAASYLIDEVDHLNRPRADVQVLRGDPQTFTAIAESIQNEWIYTSGVIAWSKSDNPSDAEINEVLDSLEKHAFAGLQPHQYHFTAVLHEEDDGSKHVHFLVPRVELDTGKALNIAPPGHDKYFDPLRDYFNYSKGWSRPDDPDLQRDTQTPDHIHFQDKFAIRAGLKDKAVNDIREIVGSYIEQRIEHGFIRNRKDVLDAISELGKAKPSDEYIALKLDGAKKAIRLKGAFYESEFTIESYFENRARKTNDARASNEYGTVSAEHRKLAEQCRTKFIQLENKRSAYNRERYQSHGRSQVESNFSPSREPKPSPIFTASNERNIRLTEPTATTAQAIKSSVRSIEQHEPRHSRESQTQESSFYIKYSFSFDSSYFDYQQFFIRIRQQEQIQRYTSDAEQSRLSEKSGGEHDNNNVRRETVRRVRPEISRHELRTGQWNKTPSNSERDTLNEARSTVIENYRRSTASVEATTAEISRSIGVYSGSISEYRAVKELHEHFKQQAQRSSEDSAEISEVRARTVRANYLSKFFTNHSRELESTATNTFERFSAELTDRKPSQNFNSEYLAEFGPSRDRTAIEADDRANNQENDFSRAISTKISGINPTDIFKALDVLDQRKELQREQERQRSRDYDSPSPF</sequence>
<accession>A0A2H9UHQ2</accession>
<evidence type="ECO:0000313" key="3">
    <source>
        <dbReference type="EMBL" id="PJI31191.1"/>
    </source>
</evidence>
<feature type="region of interest" description="Disordered" evidence="1">
    <location>
        <begin position="303"/>
        <end position="329"/>
    </location>
</feature>
<feature type="compositionally biased region" description="Basic and acidic residues" evidence="1">
    <location>
        <begin position="357"/>
        <end position="369"/>
    </location>
</feature>
<protein>
    <recommendedName>
        <fullName evidence="2">MobA/VirD2-like nuclease domain-containing protein</fullName>
    </recommendedName>
</protein>
<dbReference type="Proteomes" id="UP000242351">
    <property type="component" value="Unassembled WGS sequence"/>
</dbReference>
<dbReference type="EMBL" id="PGOZ01000042">
    <property type="protein sequence ID" value="PJI31191.1"/>
    <property type="molecule type" value="Genomic_DNA"/>
</dbReference>
<organism evidence="3 4">
    <name type="scientific">Acinetobacter pseudolwoffii</name>
    <dbReference type="NCBI Taxonomy" id="2053287"/>
    <lineage>
        <taxon>Bacteria</taxon>
        <taxon>Pseudomonadati</taxon>
        <taxon>Pseudomonadota</taxon>
        <taxon>Gammaproteobacteria</taxon>
        <taxon>Moraxellales</taxon>
        <taxon>Moraxellaceae</taxon>
        <taxon>Acinetobacter</taxon>
    </lineage>
</organism>
<feature type="domain" description="MobA/VirD2-like nuclease" evidence="2">
    <location>
        <begin position="55"/>
        <end position="128"/>
    </location>
</feature>
<feature type="compositionally biased region" description="Basic and acidic residues" evidence="1">
    <location>
        <begin position="411"/>
        <end position="446"/>
    </location>
</feature>
<feature type="region of interest" description="Disordered" evidence="1">
    <location>
        <begin position="631"/>
        <end position="650"/>
    </location>
</feature>
<feature type="region of interest" description="Disordered" evidence="1">
    <location>
        <begin position="406"/>
        <end position="464"/>
    </location>
</feature>
<comment type="caution">
    <text evidence="3">The sequence shown here is derived from an EMBL/GenBank/DDBJ whole genome shotgun (WGS) entry which is preliminary data.</text>
</comment>
<dbReference type="InterPro" id="IPR005094">
    <property type="entry name" value="Endonuclease_MobA/VirD2"/>
</dbReference>
<feature type="region of interest" description="Disordered" evidence="1">
    <location>
        <begin position="351"/>
        <end position="371"/>
    </location>
</feature>
<dbReference type="AlphaFoldDB" id="A0A2H9UHQ2"/>
<dbReference type="Pfam" id="PF03432">
    <property type="entry name" value="Relaxase"/>
    <property type="match status" value="1"/>
</dbReference>
<gene>
    <name evidence="3" type="ORF">CU320_15460</name>
</gene>
<evidence type="ECO:0000259" key="2">
    <source>
        <dbReference type="Pfam" id="PF03432"/>
    </source>
</evidence>
<dbReference type="RefSeq" id="WP_100358281.1">
    <property type="nucleotide sequence ID" value="NZ_PGOZ01000042.1"/>
</dbReference>
<evidence type="ECO:0000256" key="1">
    <source>
        <dbReference type="SAM" id="MobiDB-lite"/>
    </source>
</evidence>
<reference evidence="3 4" key="2">
    <citation type="submission" date="2017-12" db="EMBL/GenBank/DDBJ databases">
        <title>Revising the taxonomy of the Acinetobacter lwoffii group: the description of Acinetobacter pseudolwoffii sp. nov. and emended description of Acinetobacter lwoffii.</title>
        <authorList>
            <person name="Nemec A."/>
        </authorList>
    </citation>
    <scope>NUCLEOTIDE SEQUENCE [LARGE SCALE GENOMIC DNA]</scope>
    <source>
        <strain evidence="3 4">ANC 5347</strain>
    </source>
</reference>
<feature type="compositionally biased region" description="Polar residues" evidence="1">
    <location>
        <begin position="308"/>
        <end position="319"/>
    </location>
</feature>
<reference evidence="3 4" key="1">
    <citation type="submission" date="2017-11" db="EMBL/GenBank/DDBJ databases">
        <authorList>
            <person name="Han C.G."/>
        </authorList>
    </citation>
    <scope>NUCLEOTIDE SEQUENCE [LARGE SCALE GENOMIC DNA]</scope>
    <source>
        <strain evidence="3 4">ANC 5347</strain>
    </source>
</reference>
<proteinExistence type="predicted"/>